<evidence type="ECO:0000259" key="5">
    <source>
        <dbReference type="SMART" id="SM00382"/>
    </source>
</evidence>
<protein>
    <recommendedName>
        <fullName evidence="5">AAA+ ATPase domain-containing protein</fullName>
    </recommendedName>
</protein>
<keyword evidence="2" id="KW-0378">Hydrolase</keyword>
<reference evidence="6 7" key="1">
    <citation type="submission" date="2018-10" db="EMBL/GenBank/DDBJ databases">
        <title>Paraburkholderia sp. 7MK8-2, isolated from soil.</title>
        <authorList>
            <person name="Gao Z.-H."/>
            <person name="Qiu L.-H."/>
        </authorList>
    </citation>
    <scope>NUCLEOTIDE SEQUENCE [LARGE SCALE GENOMIC DNA]</scope>
    <source>
        <strain evidence="6 7">7MK8-2</strain>
    </source>
</reference>
<dbReference type="InterPro" id="IPR027417">
    <property type="entry name" value="P-loop_NTPase"/>
</dbReference>
<keyword evidence="7" id="KW-1185">Reference proteome</keyword>
<evidence type="ECO:0000313" key="6">
    <source>
        <dbReference type="EMBL" id="RKP47638.1"/>
    </source>
</evidence>
<dbReference type="Gene3D" id="3.40.50.300">
    <property type="entry name" value="P-loop containing nucleotide triphosphate hydrolases"/>
    <property type="match status" value="1"/>
</dbReference>
<dbReference type="SUPFAM" id="SSF56300">
    <property type="entry name" value="Metallo-dependent phosphatases"/>
    <property type="match status" value="1"/>
</dbReference>
<dbReference type="Proteomes" id="UP000280434">
    <property type="component" value="Unassembled WGS sequence"/>
</dbReference>
<dbReference type="Pfam" id="PF00149">
    <property type="entry name" value="Metallophos"/>
    <property type="match status" value="1"/>
</dbReference>
<dbReference type="SUPFAM" id="SSF52540">
    <property type="entry name" value="P-loop containing nucleoside triphosphate hydrolases"/>
    <property type="match status" value="1"/>
</dbReference>
<dbReference type="InterPro" id="IPR003593">
    <property type="entry name" value="AAA+_ATPase"/>
</dbReference>
<organism evidence="6 7">
    <name type="scientific">Trinickia fusca</name>
    <dbReference type="NCBI Taxonomy" id="2419777"/>
    <lineage>
        <taxon>Bacteria</taxon>
        <taxon>Pseudomonadati</taxon>
        <taxon>Pseudomonadota</taxon>
        <taxon>Betaproteobacteria</taxon>
        <taxon>Burkholderiales</taxon>
        <taxon>Burkholderiaceae</taxon>
        <taxon>Trinickia</taxon>
    </lineage>
</organism>
<name>A0A494XAQ5_9BURK</name>
<dbReference type="InterPro" id="IPR050884">
    <property type="entry name" value="CNP_phosphodiesterase-III"/>
</dbReference>
<dbReference type="PANTHER" id="PTHR42988">
    <property type="entry name" value="PHOSPHOHYDROLASE"/>
    <property type="match status" value="1"/>
</dbReference>
<comment type="caution">
    <text evidence="6">The sequence shown here is derived from an EMBL/GenBank/DDBJ whole genome shotgun (WGS) entry which is preliminary data.</text>
</comment>
<accession>A0A494XAQ5</accession>
<dbReference type="PANTHER" id="PTHR42988:SF2">
    <property type="entry name" value="CYCLIC NUCLEOTIDE PHOSPHODIESTERASE CBUA0032-RELATED"/>
    <property type="match status" value="1"/>
</dbReference>
<evidence type="ECO:0000256" key="3">
    <source>
        <dbReference type="ARBA" id="ARBA00023004"/>
    </source>
</evidence>
<evidence type="ECO:0000313" key="7">
    <source>
        <dbReference type="Proteomes" id="UP000280434"/>
    </source>
</evidence>
<comment type="similarity">
    <text evidence="4">Belongs to the cyclic nucleotide phosphodiesterase class-III family.</text>
</comment>
<evidence type="ECO:0000256" key="2">
    <source>
        <dbReference type="ARBA" id="ARBA00022801"/>
    </source>
</evidence>
<sequence>MTITREKILAAFQPAKEISDPKRFAGRREQLEKGAELLLARDHIFIYGPRGIGKSSLAKQLEIIAGGEVGILADIGSGLADEVFSFVTCYLVRDESVNNINQLLYRLIIDSAALGKFSKLLLEFGEPGSYVLGPSLDAKLVSDFWARAKSIAKTASHGLVIFIDEFELIDHHEGFSSLLKACPPGIIFVITGIATTERELVRDHNSIDRQLTTGKLPVEKMQNSELLTVIDTAERSIANEIVYSRDAKADMVRLVCGQPYLLHLIGRTSLLSAFNGKDKVIELGDLQRSLSDVVLKKADSGLEQRYLRAIGHSTQRETVLRLFAQHCKPTVHTSVVYPVADAEAVSNPSYWVADLQKDAYGQELKKVKEHHYAFSDPLFQAYVAATPRRLTKDRESLTDEQNADSSACVEIIHMSDLHFGQGHYFSDIPHARDGIPQADKIELAGSFELVANTEKFDFDVFALTGDITQRGLSSEFKSAASAVNEIIQKRVTQDSVPEIILVPGNHDVNWALQNADPESKSIGFQPYVTFRNSLVRRQQFAANLEPERMYEVFALELGGLKVAFVSFNSAVLIKEGDGRGYIGASQLNNALHELADRCGDGAWIKVALFHHHIVPVVSIEAQLGQDQLMSDAALVKKRLLESGFSLVLHGHRHHGHEETVGDGTNSLVVVGCGSTGVGVKERGSQPLQFNRIVLRASGRDLLISVMRYTLDTEVGEWKRGTPKTFPLVGRLS</sequence>
<dbReference type="InterPro" id="IPR029052">
    <property type="entry name" value="Metallo-depent_PP-like"/>
</dbReference>
<dbReference type="AlphaFoldDB" id="A0A494XAQ5"/>
<dbReference type="SMART" id="SM00382">
    <property type="entry name" value="AAA"/>
    <property type="match status" value="1"/>
</dbReference>
<dbReference type="Gene3D" id="3.60.21.10">
    <property type="match status" value="1"/>
</dbReference>
<dbReference type="OrthoDB" id="1489171at2"/>
<evidence type="ECO:0000256" key="4">
    <source>
        <dbReference type="ARBA" id="ARBA00025742"/>
    </source>
</evidence>
<keyword evidence="3" id="KW-0408">Iron</keyword>
<dbReference type="GO" id="GO:0046872">
    <property type="term" value="F:metal ion binding"/>
    <property type="evidence" value="ECO:0007669"/>
    <property type="project" value="UniProtKB-KW"/>
</dbReference>
<dbReference type="EMBL" id="RBZV01000005">
    <property type="protein sequence ID" value="RKP47638.1"/>
    <property type="molecule type" value="Genomic_DNA"/>
</dbReference>
<dbReference type="InterPro" id="IPR004843">
    <property type="entry name" value="Calcineurin-like_PHP"/>
</dbReference>
<feature type="domain" description="AAA+ ATPase" evidence="5">
    <location>
        <begin position="40"/>
        <end position="217"/>
    </location>
</feature>
<evidence type="ECO:0000256" key="1">
    <source>
        <dbReference type="ARBA" id="ARBA00022723"/>
    </source>
</evidence>
<dbReference type="GO" id="GO:0016787">
    <property type="term" value="F:hydrolase activity"/>
    <property type="evidence" value="ECO:0007669"/>
    <property type="project" value="UniProtKB-KW"/>
</dbReference>
<gene>
    <name evidence="6" type="ORF">D7S89_15555</name>
</gene>
<keyword evidence="1" id="KW-0479">Metal-binding</keyword>
<proteinExistence type="inferred from homology"/>